<reference evidence="14" key="2">
    <citation type="submission" date="2025-08" db="UniProtKB">
        <authorList>
            <consortium name="Ensembl"/>
        </authorList>
    </citation>
    <scope>IDENTIFICATION</scope>
</reference>
<dbReference type="PANTHER" id="PTHR24020:SF15">
    <property type="entry name" value="COLLAGEN ALPHA-1(XIV) CHAIN"/>
    <property type="match status" value="1"/>
</dbReference>
<dbReference type="InterPro" id="IPR048287">
    <property type="entry name" value="TSPN-like_N"/>
</dbReference>
<dbReference type="InterPro" id="IPR008160">
    <property type="entry name" value="Collagen"/>
</dbReference>
<dbReference type="CDD" id="cd01482">
    <property type="entry name" value="vWA_collagen_alphaI-XII-like"/>
    <property type="match status" value="2"/>
</dbReference>
<keyword evidence="9" id="KW-0379">Hydroxylation</keyword>
<dbReference type="FunFam" id="3.40.50.410:FF:000001">
    <property type="entry name" value="Collagen, type XII, alpha 1"/>
    <property type="match status" value="2"/>
</dbReference>
<evidence type="ECO:0000256" key="11">
    <source>
        <dbReference type="SAM" id="MobiDB-lite"/>
    </source>
</evidence>
<dbReference type="GO" id="GO:0007155">
    <property type="term" value="P:cell adhesion"/>
    <property type="evidence" value="ECO:0007669"/>
    <property type="project" value="UniProtKB-KW"/>
</dbReference>
<feature type="domain" description="Fibronectin type-III" evidence="13">
    <location>
        <begin position="746"/>
        <end position="836"/>
    </location>
</feature>
<dbReference type="SUPFAM" id="SSF49265">
    <property type="entry name" value="Fibronectin type III"/>
    <property type="match status" value="6"/>
</dbReference>
<comment type="similarity">
    <text evidence="10">Belongs to the fibril-associated collagens with interrupted helices (FACIT) family.</text>
</comment>
<feature type="domain" description="Fibronectin type-III" evidence="13">
    <location>
        <begin position="19"/>
        <end position="110"/>
    </location>
</feature>
<feature type="domain" description="Fibronectin type-III" evidence="13">
    <location>
        <begin position="416"/>
        <end position="506"/>
    </location>
</feature>
<dbReference type="SMART" id="SM00060">
    <property type="entry name" value="FN3"/>
    <property type="match status" value="7"/>
</dbReference>
<keyword evidence="6" id="KW-0130">Cell adhesion</keyword>
<dbReference type="FunFam" id="2.60.120.200:FF:000008">
    <property type="entry name" value="Collagen type XII alpha 1 chain"/>
    <property type="match status" value="1"/>
</dbReference>
<dbReference type="PROSITE" id="PS50853">
    <property type="entry name" value="FN3"/>
    <property type="match status" value="6"/>
</dbReference>
<dbReference type="SMART" id="SM00327">
    <property type="entry name" value="VWA"/>
    <property type="match status" value="2"/>
</dbReference>
<dbReference type="GO" id="GO:0005614">
    <property type="term" value="C:interstitial matrix"/>
    <property type="evidence" value="ECO:0007669"/>
    <property type="project" value="TreeGrafter"/>
</dbReference>
<dbReference type="Pfam" id="PF00041">
    <property type="entry name" value="fn3"/>
    <property type="match status" value="6"/>
</dbReference>
<organism evidence="14 15">
    <name type="scientific">Gasterosteus aculeatus aculeatus</name>
    <name type="common">three-spined stickleback</name>
    <dbReference type="NCBI Taxonomy" id="481459"/>
    <lineage>
        <taxon>Eukaryota</taxon>
        <taxon>Metazoa</taxon>
        <taxon>Chordata</taxon>
        <taxon>Craniata</taxon>
        <taxon>Vertebrata</taxon>
        <taxon>Euteleostomi</taxon>
        <taxon>Actinopterygii</taxon>
        <taxon>Neopterygii</taxon>
        <taxon>Teleostei</taxon>
        <taxon>Neoteleostei</taxon>
        <taxon>Acanthomorphata</taxon>
        <taxon>Eupercaria</taxon>
        <taxon>Perciformes</taxon>
        <taxon>Cottioidei</taxon>
        <taxon>Gasterosteales</taxon>
        <taxon>Gasterosteidae</taxon>
        <taxon>Gasterosteus</taxon>
    </lineage>
</organism>
<dbReference type="InterPro" id="IPR036116">
    <property type="entry name" value="FN3_sf"/>
</dbReference>
<comment type="subcellular location">
    <subcellularLocation>
        <location evidence="1">Secreted</location>
        <location evidence="1">Extracellular space</location>
        <location evidence="1">Extracellular matrix</location>
    </subcellularLocation>
</comment>
<dbReference type="GeneTree" id="ENSGT00940000153769"/>
<dbReference type="InterPro" id="IPR050525">
    <property type="entry name" value="ECM_Assembly_Org"/>
</dbReference>
<feature type="domain" description="Fibronectin type-III" evidence="13">
    <location>
        <begin position="654"/>
        <end position="745"/>
    </location>
</feature>
<evidence type="ECO:0000256" key="9">
    <source>
        <dbReference type="ARBA" id="ARBA00023278"/>
    </source>
</evidence>
<feature type="region of interest" description="Disordered" evidence="11">
    <location>
        <begin position="1374"/>
        <end position="1399"/>
    </location>
</feature>
<sequence>FKLFIGADLILHNSFSVPAPRRLRFKVLSPSKLLISWKEPKGDFDSYLFLYNTTPGGQQREIIISKSDTKVLITDYSPMKDYTVSVLSVSGGEQSRPLQGRHKGFKTHFSMSCLLLVVDQFVCHTEAIADIVILVDGSWSIGRLNFRLVRMFLENLVDAFDVGINKTRIGLAQYSGDPRIEWHLNAFSTKDAVIDAVKNLPYKGGNTLTGLALTYVLENCFKPESGSRPGVPKIGILVTDGKSQDDVIPPAESLRNAGIELFAIGVKNADENELVSIASEPDHTHVYNVADFNVMSSIVEGLTKTVCEQVEQQENDIKQSKEKTGAPLELVTSEVTARGFRVSWSHAPGNVEKYRVLYYPDGEGEPQEAVVDGGETSAVLQHLHSLTEYQLAVFAVYANESSEALRGSETTLGLPAVTTLQLSDVTHSTMRARWNSVEGVSGYMLLYAPLTDDVDSVEKELSRVHLSFMELHGLTPRTEYTVTVYAMYGEEASDPMTNQKSTLPLSPPSNLQFSDITHNSAHISWAPVPRGVKGYRIVWIKTDGAVTEEVEVGPDTSYDLSGLTSLMEYSVAIFALYKEGQSEALTDRFTTSKLPFGCKDARKLFGIDNQYTLTGLSPSTEYEAMLTAVFKDESESDTVSVTETTRKAISARRAVRNLRLRDETTQSMEASWELQDPHVQSYRVSYAGLRGNRREESVLVSGVQMRAVLQPLLPDTQYKVTVTPVYTNGRDGISVSALGFTLPLLSPANLRVSEEWYNRFRVTWDPPPSPTAGYRIVYQPINVPGPFLETTVGDDVNSMLLLNLLSGTEYNVQVTASYPTGQSEPLLVNAKTLFLGVSGMSTYQVRPNSLCVQWQPLLRATLYRVSIQSTLNGQRQEVSLGGGASRQCFYDLTPSSQYQISIHTQMQQMEGPPVSITDMTQTKYVLTKSSIYLFFPSVLLSIHLVCREAKADLAFLVDGSWSIGDDNFMKITRFLYSTMGSLDLIGPDGTQVAIAQFSDDARTEFQLSSHGNKEALLDAIQRIRYKGGNTKTGRAIKHVKESIFTPEAGARRGVPKVLVVLTDGRSQDDVNKVSKEMQVDGYIIFAIGFADADYGELVNIASKPSDRHVFFVDDLDAVKKIEEQLITFVCEAATATCPSVLMSGNTMAGFHMMEKFGLVEKEYSTIAGVSLEPGSFNSFPCYRLHRDALVSQPTKYLHPEGLPSDYTISMMLRLLPETPEEPFALWEILNGNDEPLVGLILDNSGKTLTFFNHDYKGHFQTVTFEGTEIKKLFHGSFHKLHVTISKTSVKVVLDCSVVGEKSVSAAGNITTDGVEILGRMIQSRGRRDNSAAFQLQMFDIICSTSWASRDKCCELPALVRNFTFMYSHMNGPQGPVGKIGPSGPSGPPGPQGPSGLSIQGPPVRHCLYRHLCLQGDVQSQAAVHAIARQVCEQLIQSHLSRYNSILNQIPAQAATSVRTVPGPPGEPGRRGSPGPQGEPGPAGRPGFPGASGQNGLPGERGEGGCVYEQWPLFTGCMTHVERRSGSGKLKLLGNFHTYISYSLSNILTNWVGSSLPARVRKHFRV</sequence>
<dbReference type="InterPro" id="IPR013320">
    <property type="entry name" value="ConA-like_dom_sf"/>
</dbReference>
<evidence type="ECO:0008006" key="16">
    <source>
        <dbReference type="Google" id="ProtNLM"/>
    </source>
</evidence>
<accession>A0AAQ4QWV2</accession>
<dbReference type="InterPro" id="IPR013783">
    <property type="entry name" value="Ig-like_fold"/>
</dbReference>
<dbReference type="GO" id="GO:0005615">
    <property type="term" value="C:extracellular space"/>
    <property type="evidence" value="ECO:0007669"/>
    <property type="project" value="TreeGrafter"/>
</dbReference>
<evidence type="ECO:0000256" key="1">
    <source>
        <dbReference type="ARBA" id="ARBA00004498"/>
    </source>
</evidence>
<dbReference type="Proteomes" id="UP000007635">
    <property type="component" value="Chromosome XX"/>
</dbReference>
<evidence type="ECO:0000313" key="14">
    <source>
        <dbReference type="Ensembl" id="ENSGACP00000054823.1"/>
    </source>
</evidence>
<keyword evidence="8" id="KW-0325">Glycoprotein</keyword>
<evidence type="ECO:0000256" key="2">
    <source>
        <dbReference type="ARBA" id="ARBA00022525"/>
    </source>
</evidence>
<dbReference type="PROSITE" id="PS50234">
    <property type="entry name" value="VWFA"/>
    <property type="match status" value="2"/>
</dbReference>
<keyword evidence="3" id="KW-0272">Extracellular matrix</keyword>
<feature type="domain" description="VWFA" evidence="12">
    <location>
        <begin position="952"/>
        <end position="1125"/>
    </location>
</feature>
<evidence type="ECO:0000256" key="7">
    <source>
        <dbReference type="ARBA" id="ARBA00023119"/>
    </source>
</evidence>
<dbReference type="Pfam" id="PF00092">
    <property type="entry name" value="VWA"/>
    <property type="match status" value="2"/>
</dbReference>
<dbReference type="Gene3D" id="2.60.40.10">
    <property type="entry name" value="Immunoglobulins"/>
    <property type="match status" value="8"/>
</dbReference>
<dbReference type="InterPro" id="IPR002035">
    <property type="entry name" value="VWF_A"/>
</dbReference>
<dbReference type="SUPFAM" id="SSF53300">
    <property type="entry name" value="vWA-like"/>
    <property type="match status" value="2"/>
</dbReference>
<dbReference type="Pfam" id="PF01391">
    <property type="entry name" value="Collagen"/>
    <property type="match status" value="1"/>
</dbReference>
<dbReference type="Gene3D" id="3.40.50.410">
    <property type="entry name" value="von Willebrand factor, type A domain"/>
    <property type="match status" value="2"/>
</dbReference>
<reference evidence="14 15" key="1">
    <citation type="journal article" date="2021" name="G3 (Bethesda)">
        <title>Improved contiguity of the threespine stickleback genome using long-read sequencing.</title>
        <authorList>
            <person name="Nath S."/>
            <person name="Shaw D.E."/>
            <person name="White M.A."/>
        </authorList>
    </citation>
    <scope>NUCLEOTIDE SEQUENCE [LARGE SCALE GENOMIC DNA]</scope>
    <source>
        <strain evidence="14 15">Lake Benthic</strain>
    </source>
</reference>
<dbReference type="FunFam" id="2.60.40.10:FF:000234">
    <property type="entry name" value="Collagen, type XII, alpha 1"/>
    <property type="match status" value="2"/>
</dbReference>
<proteinExistence type="inferred from homology"/>
<keyword evidence="2" id="KW-0964">Secreted</keyword>
<dbReference type="Ensembl" id="ENSGACT00000064109.1">
    <property type="protein sequence ID" value="ENSGACP00000054823.1"/>
    <property type="gene ID" value="ENSGACG00000007065.2"/>
</dbReference>
<keyword evidence="4" id="KW-0732">Signal</keyword>
<dbReference type="CDD" id="cd00063">
    <property type="entry name" value="FN3"/>
    <property type="match status" value="7"/>
</dbReference>
<evidence type="ECO:0000313" key="15">
    <source>
        <dbReference type="Proteomes" id="UP000007635"/>
    </source>
</evidence>
<keyword evidence="7" id="KW-0176">Collagen</keyword>
<feature type="domain" description="Fibronectin type-III" evidence="13">
    <location>
        <begin position="507"/>
        <end position="595"/>
    </location>
</feature>
<name>A0AAQ4QWV2_GASAC</name>
<dbReference type="Gene3D" id="2.60.120.200">
    <property type="match status" value="1"/>
</dbReference>
<dbReference type="GO" id="GO:0005581">
    <property type="term" value="C:collagen trimer"/>
    <property type="evidence" value="ECO:0007669"/>
    <property type="project" value="UniProtKB-KW"/>
</dbReference>
<evidence type="ECO:0000256" key="10">
    <source>
        <dbReference type="ARBA" id="ARBA00049648"/>
    </source>
</evidence>
<evidence type="ECO:0000259" key="13">
    <source>
        <dbReference type="PROSITE" id="PS50853"/>
    </source>
</evidence>
<dbReference type="SUPFAM" id="SSF49899">
    <property type="entry name" value="Concanavalin A-like lectins/glucanases"/>
    <property type="match status" value="1"/>
</dbReference>
<dbReference type="PANTHER" id="PTHR24020">
    <property type="entry name" value="COLLAGEN ALPHA"/>
    <property type="match status" value="1"/>
</dbReference>
<protein>
    <recommendedName>
        <fullName evidence="16">Collagen, type XIV, alpha 1a</fullName>
    </recommendedName>
</protein>
<dbReference type="PRINTS" id="PR00453">
    <property type="entry name" value="VWFADOMAIN"/>
</dbReference>
<evidence type="ECO:0000259" key="12">
    <source>
        <dbReference type="PROSITE" id="PS50234"/>
    </source>
</evidence>
<evidence type="ECO:0000256" key="6">
    <source>
        <dbReference type="ARBA" id="ARBA00022889"/>
    </source>
</evidence>
<dbReference type="InterPro" id="IPR036465">
    <property type="entry name" value="vWFA_dom_sf"/>
</dbReference>
<keyword evidence="5" id="KW-0677">Repeat</keyword>
<evidence type="ECO:0000256" key="8">
    <source>
        <dbReference type="ARBA" id="ARBA00023180"/>
    </source>
</evidence>
<reference evidence="14" key="3">
    <citation type="submission" date="2025-09" db="UniProtKB">
        <authorList>
            <consortium name="Ensembl"/>
        </authorList>
    </citation>
    <scope>IDENTIFICATION</scope>
</reference>
<feature type="compositionally biased region" description="Low complexity" evidence="11">
    <location>
        <begin position="1470"/>
        <end position="1491"/>
    </location>
</feature>
<feature type="region of interest" description="Disordered" evidence="11">
    <location>
        <begin position="1454"/>
        <end position="1500"/>
    </location>
</feature>
<dbReference type="FunFam" id="2.60.40.10:FF:000480">
    <property type="entry name" value="Collagen, type XII, alpha 1"/>
    <property type="match status" value="1"/>
</dbReference>
<evidence type="ECO:0000256" key="5">
    <source>
        <dbReference type="ARBA" id="ARBA00022737"/>
    </source>
</evidence>
<feature type="domain" description="VWFA" evidence="12">
    <location>
        <begin position="130"/>
        <end position="302"/>
    </location>
</feature>
<dbReference type="FunFam" id="2.60.40.10:FF:000444">
    <property type="entry name" value="Collagen alpha-1(XIV) chain isoform X2"/>
    <property type="match status" value="1"/>
</dbReference>
<evidence type="ECO:0000256" key="3">
    <source>
        <dbReference type="ARBA" id="ARBA00022530"/>
    </source>
</evidence>
<evidence type="ECO:0000256" key="4">
    <source>
        <dbReference type="ARBA" id="ARBA00022729"/>
    </source>
</evidence>
<dbReference type="InterPro" id="IPR003961">
    <property type="entry name" value="FN3_dom"/>
</dbReference>
<feature type="domain" description="Fibronectin type-III" evidence="13">
    <location>
        <begin position="326"/>
        <end position="415"/>
    </location>
</feature>
<keyword evidence="15" id="KW-1185">Reference proteome</keyword>
<dbReference type="SMART" id="SM00210">
    <property type="entry name" value="TSPN"/>
    <property type="match status" value="1"/>
</dbReference>